<dbReference type="Proteomes" id="UP000222975">
    <property type="component" value="Segment"/>
</dbReference>
<reference evidence="2" key="1">
    <citation type="submission" date="2016-03" db="EMBL/GenBank/DDBJ databases">
        <authorList>
            <person name="Sharma R."/>
            <person name="Simister A.R."/>
            <person name="Berg J.A."/>
            <person name="Jensen G.L."/>
            <person name="Keele B.R."/>
            <person name="Ward M.E.H."/>
            <person name="Breakwell D.P."/>
            <person name="Hope S."/>
            <person name="Grose J.H."/>
        </authorList>
    </citation>
    <scope>NUCLEOTIDE SEQUENCE [LARGE SCALE GENOMIC DNA]</scope>
</reference>
<sequence>MTTRKIARLDKLAKFVNDNFDRDYNLPFAIEIEQHEDKWHGVRYSLNLTQPECDGSPVKTLFRSKMLPAEFVGDRFTRLEGSVAGMASGIELLGQVAWYWMLSGVNGSDRELGVQVASMAWDAWTLATAIFDGSKARDLFERDDFLCPGVTLNQHVLCEKFVSIDREVWLKRRTKLLDNAVVIESRWTFVKQYIGAGGLGHEEKHTVAEVTKRRQVPAPFEIIFKAKSSPFNP</sequence>
<keyword evidence="2" id="KW-1185">Reference proteome</keyword>
<dbReference type="EMBL" id="KU886223">
    <property type="protein sequence ID" value="ANH51542.1"/>
    <property type="molecule type" value="Genomic_DNA"/>
</dbReference>
<protein>
    <submittedName>
        <fullName evidence="1">Uncharacterized protein</fullName>
    </submittedName>
</protein>
<evidence type="ECO:0000313" key="1">
    <source>
        <dbReference type="EMBL" id="ANH51542.1"/>
    </source>
</evidence>
<proteinExistence type="predicted"/>
<evidence type="ECO:0000313" key="2">
    <source>
        <dbReference type="Proteomes" id="UP000222975"/>
    </source>
</evidence>
<accession>A0A173GD04</accession>
<name>A0A173GD04_9CAUD</name>
<gene>
    <name evidence="1" type="ORF">SIMMY50_80</name>
</gene>
<organism evidence="1 2">
    <name type="scientific">Erwinia phage vB_EamM_Simmy50</name>
    <dbReference type="NCBI Taxonomy" id="1815988"/>
    <lineage>
        <taxon>Viruses</taxon>
        <taxon>Duplodnaviria</taxon>
        <taxon>Heunggongvirae</taxon>
        <taxon>Uroviricota</taxon>
        <taxon>Caudoviricetes</taxon>
        <taxon>Chimalliviridae</taxon>
        <taxon>Agricanvirus</taxon>
        <taxon>Agricanvirus simmy50</taxon>
    </lineage>
</organism>